<protein>
    <submittedName>
        <fullName evidence="1">Uncharacterized protein</fullName>
    </submittedName>
</protein>
<evidence type="ECO:0000313" key="2">
    <source>
        <dbReference type="Proteomes" id="UP000217720"/>
    </source>
</evidence>
<organism evidence="1 2">
    <name type="scientific">Brevibacterium aurantiacum</name>
    <dbReference type="NCBI Taxonomy" id="273384"/>
    <lineage>
        <taxon>Bacteria</taxon>
        <taxon>Bacillati</taxon>
        <taxon>Actinomycetota</taxon>
        <taxon>Actinomycetes</taxon>
        <taxon>Micrococcales</taxon>
        <taxon>Brevibacteriaceae</taxon>
        <taxon>Brevibacterium</taxon>
    </lineage>
</organism>
<dbReference type="RefSeq" id="WP_096161159.1">
    <property type="nucleotide sequence ID" value="NZ_NRGO01000026.1"/>
</dbReference>
<reference evidence="1 2" key="1">
    <citation type="journal article" date="2017" name="Elife">
        <title>Extensive horizontal gene transfer in cheese-associated bacteria.</title>
        <authorList>
            <person name="Bonham K.S."/>
            <person name="Wolfe B.E."/>
            <person name="Dutton R.J."/>
        </authorList>
    </citation>
    <scope>NUCLEOTIDE SEQUENCE [LARGE SCALE GENOMIC DNA]</scope>
    <source>
        <strain evidence="1 2">900_6</strain>
    </source>
</reference>
<dbReference type="EMBL" id="NRGO01000026">
    <property type="protein sequence ID" value="PCC48810.1"/>
    <property type="molecule type" value="Genomic_DNA"/>
</dbReference>
<dbReference type="AlphaFoldDB" id="A0A2A3ZB03"/>
<sequence>MGAHLRPPLRVVFELPSAVIYERDLADLPDPILAADIAAGLVAATYPHGPIRTKSVASQYATTMRRLARELHADGFRGGFADMSTAAVVGYWLTCDFHRERRIRAVLSAFHTAGGQLQPGIVHHLTGRRINQIKPGKPNRPYSATEWERLAQACNTMIKGSIHDHRQALEASERGKDLTDDSLSEDRMAWVIRSSGPLAIRSLMALFPMATVDNRQRVVSLSRSLFPEPDVAFAYNLLFAIRTGIVPDGIDALRTDDVTRTGPSSILLSYVKGRTGKESLVLPRAAVRLLDQWFEHSELLRGHAGDQASQLWLGAKQATQEGGRIYFTTPRTQYRRRSWAQRAGLIDDAGTLLQIHGGRVRATFHHLKDRSAWTGRTTIDPNHSAKVEADHYLSSHTPAQKDAIEGIIEDAQTDIRRKATPPLVTNEQDAAKFSQQFPNLVREAELELPAVQKLLDAEQDVFVAACASPMKSPYAPVGKLCPARPWVCLLCPLAVFTARHLPNLLGLKEYFSTQAAQLPLPQFMGVFGPYSTRLDEDILPRFSTREIAAAAGNQQTLPFTLEEQG</sequence>
<comment type="caution">
    <text evidence="1">The sequence shown here is derived from an EMBL/GenBank/DDBJ whole genome shotgun (WGS) entry which is preliminary data.</text>
</comment>
<accession>A0A2A3ZB03</accession>
<proteinExistence type="predicted"/>
<dbReference type="Proteomes" id="UP000217720">
    <property type="component" value="Unassembled WGS sequence"/>
</dbReference>
<evidence type="ECO:0000313" key="1">
    <source>
        <dbReference type="EMBL" id="PCC48810.1"/>
    </source>
</evidence>
<name>A0A2A3ZB03_BREAU</name>
<gene>
    <name evidence="1" type="ORF">CIK62_16540</name>
</gene>